<dbReference type="InterPro" id="IPR006132">
    <property type="entry name" value="Asp/Orn_carbamoyltranf_P-bd"/>
</dbReference>
<evidence type="ECO:0000256" key="3">
    <source>
        <dbReference type="ARBA" id="ARBA00008896"/>
    </source>
</evidence>
<feature type="binding site" evidence="8">
    <location>
        <position position="1174"/>
    </location>
    <ligand>
        <name>carbamoyl phosphate</name>
        <dbReference type="ChEBI" id="CHEBI:58228"/>
    </ligand>
</feature>
<dbReference type="KEGG" id="maqu:Maq22A_1p34350"/>
<dbReference type="SUPFAM" id="SSF53671">
    <property type="entry name" value="Aspartate/ornithine carbamoyltransferase"/>
    <property type="match status" value="1"/>
</dbReference>
<dbReference type="PANTHER" id="PTHR45753:SF6">
    <property type="entry name" value="ASPARTATE CARBAMOYLTRANSFERASE"/>
    <property type="match status" value="1"/>
</dbReference>
<feature type="binding site" evidence="8">
    <location>
        <position position="1124"/>
    </location>
    <ligand>
        <name>L-aspartate</name>
        <dbReference type="ChEBI" id="CHEBI:29991"/>
    </ligand>
</feature>
<dbReference type="Pfam" id="PF02729">
    <property type="entry name" value="OTCace_N"/>
    <property type="match status" value="1"/>
</dbReference>
<dbReference type="HAMAP" id="MF_00001">
    <property type="entry name" value="Asp_carb_tr"/>
    <property type="match status" value="1"/>
</dbReference>
<dbReference type="InterPro" id="IPR002082">
    <property type="entry name" value="Asp_carbamoyltransf"/>
</dbReference>
<evidence type="ECO:0000313" key="11">
    <source>
        <dbReference type="EMBL" id="BAQ49141.1"/>
    </source>
</evidence>
<geneLocation type="plasmid" evidence="12">
    <name>pMaq22A_1p DNA</name>
</geneLocation>
<dbReference type="GO" id="GO:0004070">
    <property type="term" value="F:aspartate carbamoyltransferase activity"/>
    <property type="evidence" value="ECO:0007669"/>
    <property type="project" value="UniProtKB-UniRule"/>
</dbReference>
<feature type="binding site" evidence="8">
    <location>
        <position position="1303"/>
    </location>
    <ligand>
        <name>carbamoyl phosphate</name>
        <dbReference type="ChEBI" id="CHEBI:58228"/>
    </ligand>
</feature>
<evidence type="ECO:0000256" key="1">
    <source>
        <dbReference type="ARBA" id="ARBA00003822"/>
    </source>
</evidence>
<feature type="binding site" evidence="8">
    <location>
        <position position="1177"/>
    </location>
    <ligand>
        <name>carbamoyl phosphate</name>
        <dbReference type="ChEBI" id="CHEBI:58228"/>
    </ligand>
</feature>
<dbReference type="PRINTS" id="PR00100">
    <property type="entry name" value="AOTCASE"/>
</dbReference>
<reference evidence="12" key="2">
    <citation type="submission" date="2015-01" db="EMBL/GenBank/DDBJ databases">
        <title>Complete genome sequence of Methylobacterium aquaticum strain 22A.</title>
        <authorList>
            <person name="Tani A."/>
            <person name="Ogura Y."/>
            <person name="Hayashi T."/>
        </authorList>
    </citation>
    <scope>NUCLEOTIDE SEQUENCE [LARGE SCALE GENOMIC DNA]</scope>
    <source>
        <strain evidence="12">MA-22A</strain>
        <plasmid evidence="12">Plasmid pMaq22A_1p DNA</plasmid>
    </source>
</reference>
<dbReference type="InterPro" id="IPR006130">
    <property type="entry name" value="Asp/Orn_carbamoylTrfase"/>
</dbReference>
<evidence type="ECO:0000256" key="4">
    <source>
        <dbReference type="ARBA" id="ARBA00022679"/>
    </source>
</evidence>
<dbReference type="InterPro" id="IPR036901">
    <property type="entry name" value="Asp/Orn_carbamoylTrfase_sf"/>
</dbReference>
<dbReference type="PATRIC" id="fig|270351.10.peg.6185"/>
<proteinExistence type="inferred from homology"/>
<dbReference type="GO" id="GO:0006207">
    <property type="term" value="P:'de novo' pyrimidine nucleobase biosynthetic process"/>
    <property type="evidence" value="ECO:0007669"/>
    <property type="project" value="InterPro"/>
</dbReference>
<dbReference type="NCBIfam" id="NF002032">
    <property type="entry name" value="PRK00856.1"/>
    <property type="match status" value="1"/>
</dbReference>
<evidence type="ECO:0000256" key="8">
    <source>
        <dbReference type="HAMAP-Rule" id="MF_00001"/>
    </source>
</evidence>
<evidence type="ECO:0000256" key="2">
    <source>
        <dbReference type="ARBA" id="ARBA00004852"/>
    </source>
</evidence>
<feature type="binding site" evidence="8">
    <location>
        <position position="1207"/>
    </location>
    <ligand>
        <name>L-aspartate</name>
        <dbReference type="ChEBI" id="CHEBI:29991"/>
    </ligand>
</feature>
<feature type="binding site" evidence="8">
    <location>
        <position position="1261"/>
    </location>
    <ligand>
        <name>L-aspartate</name>
        <dbReference type="ChEBI" id="CHEBI:29991"/>
    </ligand>
</feature>
<evidence type="ECO:0000256" key="7">
    <source>
        <dbReference type="ARBA" id="ARBA00048859"/>
    </source>
</evidence>
<comment type="pathway">
    <text evidence="2 8">Pyrimidine metabolism; UMP biosynthesis via de novo pathway; (S)-dihydroorotate from bicarbonate: step 2/3.</text>
</comment>
<dbReference type="FunFam" id="3.40.50.1370:FF:000007">
    <property type="entry name" value="Aspartate carbamoyltransferase"/>
    <property type="match status" value="1"/>
</dbReference>
<dbReference type="EMBL" id="AP014705">
    <property type="protein sequence ID" value="BAQ49141.1"/>
    <property type="molecule type" value="Genomic_DNA"/>
</dbReference>
<dbReference type="UniPathway" id="UPA00070">
    <property type="reaction ID" value="UER00116"/>
</dbReference>
<evidence type="ECO:0000256" key="5">
    <source>
        <dbReference type="ARBA" id="ARBA00022975"/>
    </source>
</evidence>
<evidence type="ECO:0000259" key="10">
    <source>
        <dbReference type="Pfam" id="PF02729"/>
    </source>
</evidence>
<evidence type="ECO:0000313" key="12">
    <source>
        <dbReference type="Proteomes" id="UP000061432"/>
    </source>
</evidence>
<dbReference type="Gene3D" id="3.40.50.1370">
    <property type="entry name" value="Aspartate/ornithine carbamoyltransferase"/>
    <property type="match status" value="2"/>
</dbReference>
<accession>A0A0C6F8L2</accession>
<comment type="subunit">
    <text evidence="8">Heterododecamer (2C3:3R2) of six catalytic PyrB chains organized as two trimers (C3), and six regulatory PyrI chains organized as three dimers (R2).</text>
</comment>
<dbReference type="InterPro" id="IPR006131">
    <property type="entry name" value="Asp_carbamoyltransf_Asp/Orn-bd"/>
</dbReference>
<feature type="binding site" evidence="8">
    <location>
        <position position="1146"/>
    </location>
    <ligand>
        <name>carbamoyl phosphate</name>
        <dbReference type="ChEBI" id="CHEBI:58228"/>
    </ligand>
</feature>
<dbReference type="PRINTS" id="PR00101">
    <property type="entry name" value="ATCASE"/>
</dbReference>
<feature type="binding site" evidence="8">
    <location>
        <position position="1302"/>
    </location>
    <ligand>
        <name>carbamoyl phosphate</name>
        <dbReference type="ChEBI" id="CHEBI:58228"/>
    </ligand>
</feature>
<feature type="binding site" evidence="8">
    <location>
        <position position="1097"/>
    </location>
    <ligand>
        <name>carbamoyl phosphate</name>
        <dbReference type="ChEBI" id="CHEBI:58228"/>
    </ligand>
</feature>
<dbReference type="PROSITE" id="PS00097">
    <property type="entry name" value="CARBAMOYLTRANSFERASE"/>
    <property type="match status" value="1"/>
</dbReference>
<dbReference type="Proteomes" id="UP000061432">
    <property type="component" value="Plasmid pMaq22A_1p"/>
</dbReference>
<keyword evidence="11" id="KW-0614">Plasmid</keyword>
<name>A0A0C6F8L2_9HYPH</name>
<dbReference type="GO" id="GO:0005829">
    <property type="term" value="C:cytosol"/>
    <property type="evidence" value="ECO:0007669"/>
    <property type="project" value="TreeGrafter"/>
</dbReference>
<feature type="binding site" evidence="8">
    <location>
        <position position="1096"/>
    </location>
    <ligand>
        <name>carbamoyl phosphate</name>
        <dbReference type="ChEBI" id="CHEBI:58228"/>
    </ligand>
</feature>
<organism evidence="11 12">
    <name type="scientific">Methylobacterium aquaticum</name>
    <dbReference type="NCBI Taxonomy" id="270351"/>
    <lineage>
        <taxon>Bacteria</taxon>
        <taxon>Pseudomonadati</taxon>
        <taxon>Pseudomonadota</taxon>
        <taxon>Alphaproteobacteria</taxon>
        <taxon>Hyphomicrobiales</taxon>
        <taxon>Methylobacteriaceae</taxon>
        <taxon>Methylobacterium</taxon>
    </lineage>
</organism>
<dbReference type="GO" id="GO:0016597">
    <property type="term" value="F:amino acid binding"/>
    <property type="evidence" value="ECO:0007669"/>
    <property type="project" value="InterPro"/>
</dbReference>
<comment type="function">
    <text evidence="1">Reversibly catalyzes the transfer of the carbamoyl group from carbamoyl phosphate (CP) to the N(epsilon) atom of ornithine (ORN) to produce L-citrulline.</text>
</comment>
<keyword evidence="4 8" id="KW-0808">Transferase</keyword>
<dbReference type="Pfam" id="PF00185">
    <property type="entry name" value="OTCace"/>
    <property type="match status" value="1"/>
</dbReference>
<comment type="similarity">
    <text evidence="3 8">Belongs to the aspartate/ornithine carbamoyltransferase superfamily. ATCase family.</text>
</comment>
<dbReference type="NCBIfam" id="TIGR00670">
    <property type="entry name" value="asp_carb_tr"/>
    <property type="match status" value="1"/>
</dbReference>
<sequence length="1347" mass="142570">MGNPPSRRERGASGAVPGVAPRVPGGLFPGGALGRLGRGLAGRGLLGRRFLCGLRRIARVLGTGGLGGRLPRGGLGLRLAVLRGRVLRRGLGGLRLRLAGGICRGLGRALGRRLAGARLLLRPAASLAPGRDQAQRLVEGHGLRIGALGQRGVDLAVGDVGAVASGLDGDRLAGVGRGADQAAGILRRAAAALLLLDDQVDGAVGADLQHVVVLAEIGVGLAVLHVGPVAADIGQDRLAGLRVTGHLARQRQELERLFEVDRRGGEPLGQGRALGLLRALLGRGLAELQERAEAAVAQGHGQAGLGIVAEHPHAGLAALAGAVAVTVEAGGVELAGVLAFRVVRAADEGAELAELERELAAGAVRAGTGIAAVGLGREDVLGEEPVQRLQHFRGAQFLGAGDRRGEVAPEVAQHRPPVDLGVGDPVELRFEIGGEVVLDVSAEEALEEAGDDPALVLRHQALLVDLDVFSVAQHLQHGGVGRGPADAELLHPLDQARLGIARRRLGEVLGGGDALAGEPVAGLHRRQAAGFLVLLVVLALLVEGEEAVELHHLAGGAQLDAARADLGRDLDGGALELGRFHLARHRADPDQLVELGLLGLEEAGHVLRQPGEVGRAHRLVGFLRVLRLDAVLARRVRHVGVAVFGADHLAGLGHRLRRHVDAVGPHVGDEADGLAADLDALVQPLGHPHGLGRRQPELARGLLLQGRGGEGRLRVALGGLGLDRGDREGGEFQVAPEGLGLLRVADVEALDPLAVGADEARLEHRAALGLQRGDDRPVFARLEGLDLALAVADEAKRHRLHPPRRAGARQLAPEHRRKVEADEVVQRAARQIGVDEGLVDRTRLGHRGRDRVLGDGVEGDALDWHVLEHLLGLERLEHVPGDRLALAIRVGRQDQLVGALHGLRDLGDPLRPAVLQLPQHMEVLLGIDRAVFRRKVPDMPERGQHLVVAAEVLVDRLGFGRRLDDDDFHGRAASSKSTPRQIGLQLVRGGRRGVSRGEADKWVMKERLSNTGDGPQAILAAGLRRSYSPGPRMSTQAPPGFPHRHLLGIEGLSPLDIVALLDRADEAVEISRQVEKKRSTLRGRTQINLFFEPSTRTQSSFELAGKRLGADVMNMSVASSSVKKGETLIDTAATLNAMRPDIIVVRHHQAGAVHLLARKVDCSVVNAGDGAHEHPTQALLDALTIRRNKGRIEGLTVAICGDVLHSRVARSNIILLMALGARVRVIGPSTLLPPGLPRFGVEVFTDMRKGLDGVDIVMMLRLQRERMNGSFVPSVKEYFRYFGLDGDKLSHAKPDALVMHPGPMNRGVEISSEVADGAQSLIKEQVEMGVAVRMAVLEALATHLPNA</sequence>
<gene>
    <name evidence="8 11" type="primary">pyrB</name>
    <name evidence="11" type="ORF">Maq22A_1p34350</name>
</gene>
<feature type="domain" description="Aspartate/ornithine carbamoyltransferase Asp/Orn-binding" evidence="9">
    <location>
        <begin position="1193"/>
        <end position="1339"/>
    </location>
</feature>
<dbReference type="EC" id="2.1.3.2" evidence="8"/>
<dbReference type="GO" id="GO:0006520">
    <property type="term" value="P:amino acid metabolic process"/>
    <property type="evidence" value="ECO:0007669"/>
    <property type="project" value="InterPro"/>
</dbReference>
<dbReference type="PANTHER" id="PTHR45753">
    <property type="entry name" value="ORNITHINE CARBAMOYLTRANSFERASE, MITOCHONDRIAL"/>
    <property type="match status" value="1"/>
</dbReference>
<comment type="catalytic activity">
    <reaction evidence="7 8">
        <text>carbamoyl phosphate + L-aspartate = N-carbamoyl-L-aspartate + phosphate + H(+)</text>
        <dbReference type="Rhea" id="RHEA:20013"/>
        <dbReference type="ChEBI" id="CHEBI:15378"/>
        <dbReference type="ChEBI" id="CHEBI:29991"/>
        <dbReference type="ChEBI" id="CHEBI:32814"/>
        <dbReference type="ChEBI" id="CHEBI:43474"/>
        <dbReference type="ChEBI" id="CHEBI:58228"/>
        <dbReference type="EC" id="2.1.3.2"/>
    </reaction>
</comment>
<evidence type="ECO:0000256" key="6">
    <source>
        <dbReference type="ARBA" id="ARBA00043884"/>
    </source>
</evidence>
<protein>
    <recommendedName>
        <fullName evidence="8">Aspartate carbamoyltransferase</fullName>
        <ecNumber evidence="8">2.1.3.2</ecNumber>
    </recommendedName>
    <alternativeName>
        <fullName evidence="8">Aspartate transcarbamylase</fullName>
        <shortName evidence="8">ATCase</shortName>
    </alternativeName>
</protein>
<comment type="function">
    <text evidence="6 8">Catalyzes the condensation of carbamoyl phosphate and aspartate to form carbamoyl aspartate and inorganic phosphate, the committed step in the de novo pyrimidine nucleotide biosynthesis pathway.</text>
</comment>
<keyword evidence="5 8" id="KW-0665">Pyrimidine biosynthesis</keyword>
<reference evidence="11 12" key="1">
    <citation type="journal article" date="2015" name="Genome Announc.">
        <title>Complete Genome Sequence of Methylobacterium aquaticum Strain 22A, Isolated from Racomitrium japonicum Moss.</title>
        <authorList>
            <person name="Tani A."/>
            <person name="Ogura Y."/>
            <person name="Hayashi T."/>
            <person name="Kimbara K."/>
        </authorList>
    </citation>
    <scope>NUCLEOTIDE SEQUENCE [LARGE SCALE GENOMIC DNA]</scope>
    <source>
        <strain evidence="11 12">MA-22A</strain>
        <plasmid evidence="12">Plasmid pMaq22A_1p DNA</plasmid>
    </source>
</reference>
<dbReference type="GO" id="GO:0044205">
    <property type="term" value="P:'de novo' UMP biosynthetic process"/>
    <property type="evidence" value="ECO:0007669"/>
    <property type="project" value="UniProtKB-UniRule"/>
</dbReference>
<evidence type="ECO:0000259" key="9">
    <source>
        <dbReference type="Pfam" id="PF00185"/>
    </source>
</evidence>
<feature type="domain" description="Aspartate/ornithine carbamoyltransferase carbamoyl-P binding" evidence="10">
    <location>
        <begin position="1044"/>
        <end position="1186"/>
    </location>
</feature>